<feature type="compositionally biased region" description="Polar residues" evidence="1">
    <location>
        <begin position="51"/>
        <end position="65"/>
    </location>
</feature>
<dbReference type="RefSeq" id="WP_373950203.1">
    <property type="nucleotide sequence ID" value="NZ_JBHDLN010000004.1"/>
</dbReference>
<dbReference type="Proteomes" id="UP001575622">
    <property type="component" value="Unassembled WGS sequence"/>
</dbReference>
<comment type="caution">
    <text evidence="3">The sequence shown here is derived from an EMBL/GenBank/DDBJ whole genome shotgun (WGS) entry which is preliminary data.</text>
</comment>
<sequence length="193" mass="20613">MVKKFVLGLVCGSIVFTGAVLMNGTPHAAQDIDNPVSIDNNYVAETAGGNEKSTPNKSGSEPQLQKLPVTQTTNGVEVTIHSIRRTGQTTDFEITIKNGTANETVAVDPTRLTVQANHSSADKSSEKVGASPTNPDFTGATILPGKERHGWISGQALTEKELESLIVELSLDGSEQRAFSFAIDCKNLKFRTL</sequence>
<feature type="region of interest" description="Disordered" evidence="1">
    <location>
        <begin position="46"/>
        <end position="65"/>
    </location>
</feature>
<protein>
    <recommendedName>
        <fullName evidence="5">PLAT domain-containing protein</fullName>
    </recommendedName>
</protein>
<reference evidence="3 4" key="1">
    <citation type="submission" date="2024-09" db="EMBL/GenBank/DDBJ databases">
        <authorList>
            <person name="Makale K.P.P."/>
            <person name="Makhzoum A."/>
            <person name="Rantong G."/>
            <person name="Rahube T.O."/>
        </authorList>
    </citation>
    <scope>NUCLEOTIDE SEQUENCE [LARGE SCALE GENOMIC DNA]</scope>
    <source>
        <strain evidence="3 4">KM_D13</strain>
    </source>
</reference>
<evidence type="ECO:0000256" key="2">
    <source>
        <dbReference type="SAM" id="SignalP"/>
    </source>
</evidence>
<evidence type="ECO:0000256" key="1">
    <source>
        <dbReference type="SAM" id="MobiDB-lite"/>
    </source>
</evidence>
<keyword evidence="4" id="KW-1185">Reference proteome</keyword>
<name>A0ABV4UX10_9BACL</name>
<organism evidence="3 4">
    <name type="scientific">Paenibacillus oleatilyticus</name>
    <dbReference type="NCBI Taxonomy" id="2594886"/>
    <lineage>
        <taxon>Bacteria</taxon>
        <taxon>Bacillati</taxon>
        <taxon>Bacillota</taxon>
        <taxon>Bacilli</taxon>
        <taxon>Bacillales</taxon>
        <taxon>Paenibacillaceae</taxon>
        <taxon>Paenibacillus</taxon>
    </lineage>
</organism>
<gene>
    <name evidence="3" type="ORF">ACEU3E_09215</name>
</gene>
<feature type="signal peptide" evidence="2">
    <location>
        <begin position="1"/>
        <end position="28"/>
    </location>
</feature>
<evidence type="ECO:0000313" key="3">
    <source>
        <dbReference type="EMBL" id="MFB0842348.1"/>
    </source>
</evidence>
<keyword evidence="2" id="KW-0732">Signal</keyword>
<proteinExistence type="predicted"/>
<feature type="chain" id="PRO_5045454668" description="PLAT domain-containing protein" evidence="2">
    <location>
        <begin position="29"/>
        <end position="193"/>
    </location>
</feature>
<evidence type="ECO:0008006" key="5">
    <source>
        <dbReference type="Google" id="ProtNLM"/>
    </source>
</evidence>
<evidence type="ECO:0000313" key="4">
    <source>
        <dbReference type="Proteomes" id="UP001575622"/>
    </source>
</evidence>
<accession>A0ABV4UX10</accession>
<dbReference type="EMBL" id="JBHDLN010000004">
    <property type="protein sequence ID" value="MFB0842348.1"/>
    <property type="molecule type" value="Genomic_DNA"/>
</dbReference>